<evidence type="ECO:0000259" key="12">
    <source>
        <dbReference type="Pfam" id="PF02225"/>
    </source>
</evidence>
<feature type="domain" description="PA" evidence="12">
    <location>
        <begin position="332"/>
        <end position="401"/>
    </location>
</feature>
<dbReference type="AlphaFoldDB" id="A0A1I0G5H2"/>
<dbReference type="SUPFAM" id="SSF52025">
    <property type="entry name" value="PA domain"/>
    <property type="match status" value="1"/>
</dbReference>
<evidence type="ECO:0000256" key="7">
    <source>
        <dbReference type="ARBA" id="ARBA00022825"/>
    </source>
</evidence>
<keyword evidence="3" id="KW-0964">Secreted</keyword>
<dbReference type="PROSITE" id="PS00137">
    <property type="entry name" value="SUBTILASE_HIS"/>
    <property type="match status" value="1"/>
</dbReference>
<evidence type="ECO:0000256" key="9">
    <source>
        <dbReference type="PROSITE-ProRule" id="PRU01240"/>
    </source>
</evidence>
<dbReference type="Proteomes" id="UP000198618">
    <property type="component" value="Unassembled WGS sequence"/>
</dbReference>
<dbReference type="OrthoDB" id="9798386at2"/>
<reference evidence="13 14" key="1">
    <citation type="submission" date="2016-10" db="EMBL/GenBank/DDBJ databases">
        <authorList>
            <person name="de Groot N.N."/>
        </authorList>
    </citation>
    <scope>NUCLEOTIDE SEQUENCE [LARGE SCALE GENOMIC DNA]</scope>
    <source>
        <strain evidence="13 14">IBRC-M 10780</strain>
    </source>
</reference>
<dbReference type="Gene3D" id="2.60.40.10">
    <property type="entry name" value="Immunoglobulins"/>
    <property type="match status" value="1"/>
</dbReference>
<evidence type="ECO:0000256" key="1">
    <source>
        <dbReference type="ARBA" id="ARBA00011073"/>
    </source>
</evidence>
<dbReference type="CDD" id="cd07474">
    <property type="entry name" value="Peptidases_S8_subtilisin_Vpr-like"/>
    <property type="match status" value="1"/>
</dbReference>
<dbReference type="PANTHER" id="PTHR43806">
    <property type="entry name" value="PEPTIDASE S8"/>
    <property type="match status" value="1"/>
</dbReference>
<keyword evidence="4 9" id="KW-0645">Protease</keyword>
<evidence type="ECO:0000256" key="8">
    <source>
        <dbReference type="PIRSR" id="PIRSR615500-1"/>
    </source>
</evidence>
<dbReference type="InterPro" id="IPR046450">
    <property type="entry name" value="PA_dom_sf"/>
</dbReference>
<dbReference type="PROSITE" id="PS51892">
    <property type="entry name" value="SUBTILASE"/>
    <property type="match status" value="1"/>
</dbReference>
<dbReference type="PROSITE" id="PS00136">
    <property type="entry name" value="SUBTILASE_ASP"/>
    <property type="match status" value="1"/>
</dbReference>
<dbReference type="STRING" id="930131.SAMN05216389_11924"/>
<dbReference type="GO" id="GO:0004252">
    <property type="term" value="F:serine-type endopeptidase activity"/>
    <property type="evidence" value="ECO:0007669"/>
    <property type="project" value="UniProtKB-UniRule"/>
</dbReference>
<dbReference type="RefSeq" id="WP_090871815.1">
    <property type="nucleotide sequence ID" value="NZ_FOHE01000019.1"/>
</dbReference>
<dbReference type="InterPro" id="IPR036852">
    <property type="entry name" value="Peptidase_S8/S53_dom_sf"/>
</dbReference>
<sequence>MRSNLLLFLIMTTTFQVIITNQIHAQESEVESIIVEVEGDPQEHKQYLESYHPYIEVVATYDKIFNGLALQATPDRLAKMDTLEFVKAVHPVREYSINVSKGEYEAAANQPNITLPSELNNTKYTGSGVRVGVIDTGIDYNHPDLQINYFGGYDLVDLDDDPMETQASQGMPTVHGSHVAGIIAGNGYFQGVAPEAEIYAYRALGPGGVGSSVQIIAAMEQAIEDGVEVINLSLGNTVNGPDYPTSIAVNRAAELGVAVVIANGNNGPERWTVGAPATASNALSVGATAAPQEVPFLYDALEDKAINLMPMMGSIPWSLEDDYEVVEFKASSTASLQGKIALIKRGKTPFYELAKRAEQLGAVAVLIYNNEDGAFQGSIANGEEPITIPVASLSQKDGKWLKNFTKEKYSFIDTNYRQTRHDIASFSSRGPVTVNWDMKPDVLAPGTNILSTVPGGYQALQGTSMAAPHVAGAIALLKEAHPDWSNNQIYGALRTTATRVHKENEEVYEPYVQGMGSINPQKAINTTTIIHNPSLTYGKIGGFVHSKTIDVTIENTTDNPQTYYFDIPKKQQGLNWDLPQSFTIEGNEKKSIPVTLRMTASQLEEGIHQGWLTLKQDDQSYHLPYLFINETADYPKAAGFDFHLKPFSDESYFYQIYLTEKAEDVKVELYNPDSLLHERTLLQLDEPKIGMNEGYLDKRNIGKPGNYHALISIQLEDGTYESYEVELYIDP</sequence>
<dbReference type="InterPro" id="IPR003137">
    <property type="entry name" value="PA_domain"/>
</dbReference>
<dbReference type="InterPro" id="IPR050131">
    <property type="entry name" value="Peptidase_S8_subtilisin-like"/>
</dbReference>
<feature type="domain" description="Peptidase S8/S53" evidence="11">
    <location>
        <begin position="126"/>
        <end position="503"/>
    </location>
</feature>
<dbReference type="InterPro" id="IPR013783">
    <property type="entry name" value="Ig-like_fold"/>
</dbReference>
<dbReference type="Pfam" id="PF00082">
    <property type="entry name" value="Peptidase_S8"/>
    <property type="match status" value="1"/>
</dbReference>
<dbReference type="InterPro" id="IPR023827">
    <property type="entry name" value="Peptidase_S8_Asp-AS"/>
</dbReference>
<gene>
    <name evidence="13" type="ORF">SAMN05216389_11924</name>
</gene>
<protein>
    <submittedName>
        <fullName evidence="13">Minor extracellular serine protease Vpr</fullName>
    </submittedName>
</protein>
<dbReference type="PRINTS" id="PR00723">
    <property type="entry name" value="SUBTILISIN"/>
</dbReference>
<evidence type="ECO:0000256" key="6">
    <source>
        <dbReference type="ARBA" id="ARBA00022801"/>
    </source>
</evidence>
<accession>A0A1I0G5H2</accession>
<evidence type="ECO:0000313" key="14">
    <source>
        <dbReference type="Proteomes" id="UP000198618"/>
    </source>
</evidence>
<keyword evidence="5" id="KW-0732">Signal</keyword>
<dbReference type="GO" id="GO:0006508">
    <property type="term" value="P:proteolysis"/>
    <property type="evidence" value="ECO:0007669"/>
    <property type="project" value="UniProtKB-KW"/>
</dbReference>
<proteinExistence type="inferred from homology"/>
<dbReference type="SUPFAM" id="SSF52743">
    <property type="entry name" value="Subtilisin-like"/>
    <property type="match status" value="1"/>
</dbReference>
<dbReference type="Pfam" id="PF02225">
    <property type="entry name" value="PA"/>
    <property type="match status" value="1"/>
</dbReference>
<dbReference type="InterPro" id="IPR000209">
    <property type="entry name" value="Peptidase_S8/S53_dom"/>
</dbReference>
<dbReference type="InterPro" id="IPR015500">
    <property type="entry name" value="Peptidase_S8_subtilisin-rel"/>
</dbReference>
<keyword evidence="6 9" id="KW-0378">Hydrolase</keyword>
<organism evidence="13 14">
    <name type="scientific">Oceanobacillus limi</name>
    <dbReference type="NCBI Taxonomy" id="930131"/>
    <lineage>
        <taxon>Bacteria</taxon>
        <taxon>Bacillati</taxon>
        <taxon>Bacillota</taxon>
        <taxon>Bacilli</taxon>
        <taxon>Bacillales</taxon>
        <taxon>Bacillaceae</taxon>
        <taxon>Oceanobacillus</taxon>
    </lineage>
</organism>
<dbReference type="InterPro" id="IPR022398">
    <property type="entry name" value="Peptidase_S8_His-AS"/>
</dbReference>
<dbReference type="PROSITE" id="PS00138">
    <property type="entry name" value="SUBTILASE_SER"/>
    <property type="match status" value="1"/>
</dbReference>
<dbReference type="InterPro" id="IPR034213">
    <property type="entry name" value="S8_Vpr-like"/>
</dbReference>
<keyword evidence="2" id="KW-0134">Cell wall</keyword>
<comment type="similarity">
    <text evidence="1 9 10">Belongs to the peptidase S8 family.</text>
</comment>
<evidence type="ECO:0000313" key="13">
    <source>
        <dbReference type="EMBL" id="SET66005.1"/>
    </source>
</evidence>
<evidence type="ECO:0000256" key="10">
    <source>
        <dbReference type="RuleBase" id="RU003355"/>
    </source>
</evidence>
<dbReference type="Gene3D" id="3.50.30.30">
    <property type="match status" value="1"/>
</dbReference>
<evidence type="ECO:0000256" key="5">
    <source>
        <dbReference type="ARBA" id="ARBA00022729"/>
    </source>
</evidence>
<evidence type="ECO:0000256" key="4">
    <source>
        <dbReference type="ARBA" id="ARBA00022670"/>
    </source>
</evidence>
<evidence type="ECO:0000259" key="11">
    <source>
        <dbReference type="Pfam" id="PF00082"/>
    </source>
</evidence>
<keyword evidence="14" id="KW-1185">Reference proteome</keyword>
<dbReference type="EMBL" id="FOHE01000019">
    <property type="protein sequence ID" value="SET66005.1"/>
    <property type="molecule type" value="Genomic_DNA"/>
</dbReference>
<dbReference type="CDD" id="cd02133">
    <property type="entry name" value="PA_C5a_like"/>
    <property type="match status" value="1"/>
</dbReference>
<keyword evidence="7 9" id="KW-0720">Serine protease</keyword>
<dbReference type="PANTHER" id="PTHR43806:SF65">
    <property type="entry name" value="SERINE PROTEASE APRX"/>
    <property type="match status" value="1"/>
</dbReference>
<feature type="active site" description="Charge relay system" evidence="8 9">
    <location>
        <position position="135"/>
    </location>
</feature>
<dbReference type="Gene3D" id="3.40.50.200">
    <property type="entry name" value="Peptidase S8/S53 domain"/>
    <property type="match status" value="1"/>
</dbReference>
<feature type="active site" description="Charge relay system" evidence="8 9">
    <location>
        <position position="175"/>
    </location>
</feature>
<feature type="active site" description="Charge relay system" evidence="8 9">
    <location>
        <position position="464"/>
    </location>
</feature>
<dbReference type="InterPro" id="IPR023828">
    <property type="entry name" value="Peptidase_S8_Ser-AS"/>
</dbReference>
<evidence type="ECO:0000256" key="3">
    <source>
        <dbReference type="ARBA" id="ARBA00022525"/>
    </source>
</evidence>
<evidence type="ECO:0000256" key="2">
    <source>
        <dbReference type="ARBA" id="ARBA00022512"/>
    </source>
</evidence>
<name>A0A1I0G5H2_9BACI</name>